<proteinExistence type="predicted"/>
<feature type="signal peptide" evidence="2">
    <location>
        <begin position="1"/>
        <end position="18"/>
    </location>
</feature>
<reference evidence="3 4" key="1">
    <citation type="submission" date="2019-01" db="EMBL/GenBank/DDBJ databases">
        <authorList>
            <person name="Chen W.-M."/>
        </authorList>
    </citation>
    <scope>NUCLEOTIDE SEQUENCE [LARGE SCALE GENOMIC DNA]</scope>
    <source>
        <strain evidence="3 4">CCP-6</strain>
    </source>
</reference>
<feature type="region of interest" description="Disordered" evidence="1">
    <location>
        <begin position="168"/>
        <end position="217"/>
    </location>
</feature>
<dbReference type="InterPro" id="IPR009576">
    <property type="entry name" value="Biofilm_formation_YgiB"/>
</dbReference>
<sequence length="217" mass="21960">MRRSTAVTITLLSTAAIALVWCGDGPTPPEGDTLFTSEDACRASFGSDDTAACRDAFADARQRHEATAPRFTERAICENQTGGECTTVSQPNGTSLFIPVMAGVLIGRVLASGGPRSVMPLYAGAQANCPPGIQPLPPGCAAPRPTSSSTSGGRGFYYSGSSYMGDSDRTGATRSFNASTTGSTVLARGGSYSGSSSIARGGLGSTGRGFSSSSSSS</sequence>
<dbReference type="EMBL" id="SACL01000005">
    <property type="protein sequence ID" value="RVT95567.1"/>
    <property type="molecule type" value="Genomic_DNA"/>
</dbReference>
<evidence type="ECO:0000256" key="1">
    <source>
        <dbReference type="SAM" id="MobiDB-lite"/>
    </source>
</evidence>
<name>A0A437MD39_9PROT</name>
<evidence type="ECO:0000256" key="2">
    <source>
        <dbReference type="SAM" id="SignalP"/>
    </source>
</evidence>
<keyword evidence="4" id="KW-1185">Reference proteome</keyword>
<organism evidence="3 4">
    <name type="scientific">Rhodovarius crocodyli</name>
    <dbReference type="NCBI Taxonomy" id="1979269"/>
    <lineage>
        <taxon>Bacteria</taxon>
        <taxon>Pseudomonadati</taxon>
        <taxon>Pseudomonadota</taxon>
        <taxon>Alphaproteobacteria</taxon>
        <taxon>Acetobacterales</taxon>
        <taxon>Roseomonadaceae</taxon>
        <taxon>Rhodovarius</taxon>
    </lineage>
</organism>
<dbReference type="OrthoDB" id="7361974at2"/>
<comment type="caution">
    <text evidence="3">The sequence shown here is derived from an EMBL/GenBank/DDBJ whole genome shotgun (WGS) entry which is preliminary data.</text>
</comment>
<feature type="chain" id="PRO_5019475003" evidence="2">
    <location>
        <begin position="19"/>
        <end position="217"/>
    </location>
</feature>
<dbReference type="AlphaFoldDB" id="A0A437MD39"/>
<dbReference type="Proteomes" id="UP000282957">
    <property type="component" value="Unassembled WGS sequence"/>
</dbReference>
<evidence type="ECO:0000313" key="4">
    <source>
        <dbReference type="Proteomes" id="UP000282957"/>
    </source>
</evidence>
<dbReference type="RefSeq" id="WP_127788426.1">
    <property type="nucleotide sequence ID" value="NZ_SACL01000005.1"/>
</dbReference>
<dbReference type="Pfam" id="PF06693">
    <property type="entry name" value="DUF1190"/>
    <property type="match status" value="1"/>
</dbReference>
<feature type="compositionally biased region" description="Low complexity" evidence="1">
    <location>
        <begin position="208"/>
        <end position="217"/>
    </location>
</feature>
<gene>
    <name evidence="3" type="ORF">EOD42_15265</name>
</gene>
<feature type="compositionally biased region" description="Polar residues" evidence="1">
    <location>
        <begin position="172"/>
        <end position="184"/>
    </location>
</feature>
<evidence type="ECO:0000313" key="3">
    <source>
        <dbReference type="EMBL" id="RVT95567.1"/>
    </source>
</evidence>
<keyword evidence="2" id="KW-0732">Signal</keyword>
<protein>
    <submittedName>
        <fullName evidence="3">DUF1190 domain-containing protein</fullName>
    </submittedName>
</protein>
<accession>A0A437MD39</accession>